<dbReference type="Proteomes" id="UP000317043">
    <property type="component" value="Unassembled WGS sequence"/>
</dbReference>
<dbReference type="Pfam" id="PF09594">
    <property type="entry name" value="GT87"/>
    <property type="match status" value="1"/>
</dbReference>
<feature type="transmembrane region" description="Helical" evidence="9">
    <location>
        <begin position="384"/>
        <end position="403"/>
    </location>
</feature>
<feature type="transmembrane region" description="Helical" evidence="9">
    <location>
        <begin position="144"/>
        <end position="165"/>
    </location>
</feature>
<accession>A0A543AWT8</accession>
<feature type="transmembrane region" description="Helical" evidence="9">
    <location>
        <begin position="344"/>
        <end position="363"/>
    </location>
</feature>
<protein>
    <submittedName>
        <fullName evidence="10">Putative membrane protein</fullName>
    </submittedName>
</protein>
<gene>
    <name evidence="10" type="ORF">FB566_2564</name>
</gene>
<feature type="transmembrane region" description="Helical" evidence="9">
    <location>
        <begin position="423"/>
        <end position="444"/>
    </location>
</feature>
<evidence type="ECO:0000256" key="3">
    <source>
        <dbReference type="ARBA" id="ARBA00022679"/>
    </source>
</evidence>
<reference evidence="10 11" key="1">
    <citation type="submission" date="2019-06" db="EMBL/GenBank/DDBJ databases">
        <title>Sequencing the genomes of 1000 actinobacteria strains.</title>
        <authorList>
            <person name="Klenk H.-P."/>
        </authorList>
    </citation>
    <scope>NUCLEOTIDE SEQUENCE [LARGE SCALE GENOMIC DNA]</scope>
    <source>
        <strain evidence="10 11">DSM 45928</strain>
    </source>
</reference>
<evidence type="ECO:0000256" key="5">
    <source>
        <dbReference type="ARBA" id="ARBA00022989"/>
    </source>
</evidence>
<dbReference type="AlphaFoldDB" id="A0A543AWT8"/>
<name>A0A543AWT8_9ACTN</name>
<keyword evidence="11" id="KW-1185">Reference proteome</keyword>
<evidence type="ECO:0000256" key="8">
    <source>
        <dbReference type="SAM" id="MobiDB-lite"/>
    </source>
</evidence>
<evidence type="ECO:0000256" key="1">
    <source>
        <dbReference type="ARBA" id="ARBA00004651"/>
    </source>
</evidence>
<keyword evidence="4 9" id="KW-0812">Transmembrane</keyword>
<evidence type="ECO:0000256" key="7">
    <source>
        <dbReference type="ARBA" id="ARBA00024033"/>
    </source>
</evidence>
<comment type="subcellular location">
    <subcellularLocation>
        <location evidence="1">Cell membrane</location>
        <topology evidence="1">Multi-pass membrane protein</topology>
    </subcellularLocation>
</comment>
<feature type="region of interest" description="Disordered" evidence="8">
    <location>
        <begin position="1"/>
        <end position="25"/>
    </location>
</feature>
<evidence type="ECO:0000256" key="6">
    <source>
        <dbReference type="ARBA" id="ARBA00023136"/>
    </source>
</evidence>
<dbReference type="InterPro" id="IPR016570">
    <property type="entry name" value="UCP010361"/>
</dbReference>
<evidence type="ECO:0000256" key="2">
    <source>
        <dbReference type="ARBA" id="ARBA00022475"/>
    </source>
</evidence>
<feature type="transmembrane region" description="Helical" evidence="9">
    <location>
        <begin position="247"/>
        <end position="271"/>
    </location>
</feature>
<feature type="transmembrane region" description="Helical" evidence="9">
    <location>
        <begin position="177"/>
        <end position="205"/>
    </location>
</feature>
<feature type="transmembrane region" description="Helical" evidence="9">
    <location>
        <begin position="51"/>
        <end position="71"/>
    </location>
</feature>
<dbReference type="OrthoDB" id="3348156at2"/>
<keyword evidence="3" id="KW-0808">Transferase</keyword>
<dbReference type="InParanoid" id="A0A543AWT8"/>
<dbReference type="GO" id="GO:0005886">
    <property type="term" value="C:plasma membrane"/>
    <property type="evidence" value="ECO:0007669"/>
    <property type="project" value="UniProtKB-SubCell"/>
</dbReference>
<sequence length="490" mass="54379">MSVIKPQSDSESRTPRGVDAPSTSDPVVRSLSFAIGGPLGRHANDPPRRRFWAPTRVVLLSAIVMAALSWLQKYPCADGGWADFQQYTQYCYSDIRALWGAERLDQGAIPYLDHPVEYPVLTGYFMGIFGLFSYGVLGAAGGTVYYHLSAIVLLILGVVAVAGLLKLRPGRPWDAMMLVAAPAVLFTALVNWDWLPVALTMFFMVAFARGRTVTAGILWGLAVAAKFYPLLIAGPLLLLAWRYRRFRAALVTVGVAAATWLVANLPAIIWAREGWYRFFELNSERGIDWGTSWYIVRHFTEPGDPLNELLGTIPVLNWLYLVAFVVACVAIAWLTLFSPTPPRLAQVAFLVVAAFLLTGKVWSQQYVMWLIPLAVLARPQWRMFLVWQVGELLYFFGFYSELLTVSSSNDNPAPVWGLVIPEWVFIAASLARLVTLTMLVVAVVRDVRDPSRDVIRSFYGTDPDAGLLLPASGPETVRAGKPLPDRSPRR</sequence>
<feature type="region of interest" description="Disordered" evidence="8">
    <location>
        <begin position="470"/>
        <end position="490"/>
    </location>
</feature>
<keyword evidence="5 9" id="KW-1133">Transmembrane helix</keyword>
<feature type="transmembrane region" description="Helical" evidence="9">
    <location>
        <begin position="318"/>
        <end position="338"/>
    </location>
</feature>
<feature type="transmembrane region" description="Helical" evidence="9">
    <location>
        <begin position="217"/>
        <end position="241"/>
    </location>
</feature>
<evidence type="ECO:0000256" key="9">
    <source>
        <dbReference type="SAM" id="Phobius"/>
    </source>
</evidence>
<comment type="caution">
    <text evidence="10">The sequence shown here is derived from an EMBL/GenBank/DDBJ whole genome shotgun (WGS) entry which is preliminary data.</text>
</comment>
<organism evidence="10 11">
    <name type="scientific">Stackebrandtia endophytica</name>
    <dbReference type="NCBI Taxonomy" id="1496996"/>
    <lineage>
        <taxon>Bacteria</taxon>
        <taxon>Bacillati</taxon>
        <taxon>Actinomycetota</taxon>
        <taxon>Actinomycetes</taxon>
        <taxon>Glycomycetales</taxon>
        <taxon>Glycomycetaceae</taxon>
        <taxon>Stackebrandtia</taxon>
    </lineage>
</organism>
<keyword evidence="2" id="KW-1003">Cell membrane</keyword>
<feature type="transmembrane region" description="Helical" evidence="9">
    <location>
        <begin position="118"/>
        <end position="137"/>
    </location>
</feature>
<evidence type="ECO:0000313" key="11">
    <source>
        <dbReference type="Proteomes" id="UP000317043"/>
    </source>
</evidence>
<evidence type="ECO:0000313" key="10">
    <source>
        <dbReference type="EMBL" id="TQL77020.1"/>
    </source>
</evidence>
<dbReference type="EMBL" id="VFOW01000001">
    <property type="protein sequence ID" value="TQL77020.1"/>
    <property type="molecule type" value="Genomic_DNA"/>
</dbReference>
<keyword evidence="6 9" id="KW-0472">Membrane</keyword>
<dbReference type="GO" id="GO:0016758">
    <property type="term" value="F:hexosyltransferase activity"/>
    <property type="evidence" value="ECO:0007669"/>
    <property type="project" value="InterPro"/>
</dbReference>
<comment type="similarity">
    <text evidence="7">Belongs to the glycosyltransferase 87 family.</text>
</comment>
<dbReference type="PIRSF" id="PIRSF010361">
    <property type="entry name" value="UCP010361"/>
    <property type="match status" value="1"/>
</dbReference>
<proteinExistence type="inferred from homology"/>
<dbReference type="InterPro" id="IPR018584">
    <property type="entry name" value="GT87"/>
</dbReference>
<evidence type="ECO:0000256" key="4">
    <source>
        <dbReference type="ARBA" id="ARBA00022692"/>
    </source>
</evidence>